<accession>A0ABV9PZ35</accession>
<dbReference type="Pfam" id="PF06133">
    <property type="entry name" value="Com_YlbF"/>
    <property type="match status" value="1"/>
</dbReference>
<evidence type="ECO:0000313" key="2">
    <source>
        <dbReference type="Proteomes" id="UP001596002"/>
    </source>
</evidence>
<dbReference type="Gene3D" id="1.20.1500.10">
    <property type="entry name" value="YheA/YmcA-like"/>
    <property type="match status" value="1"/>
</dbReference>
<dbReference type="PANTHER" id="PTHR38448:SF1">
    <property type="entry name" value="YLBF FAMILY REGULATOR"/>
    <property type="match status" value="1"/>
</dbReference>
<dbReference type="PANTHER" id="PTHR38448">
    <property type="entry name" value="REGULATORY PROTEIN YLBF-RELATED"/>
    <property type="match status" value="1"/>
</dbReference>
<dbReference type="SUPFAM" id="SSF158622">
    <property type="entry name" value="YheA/YmcA-like"/>
    <property type="match status" value="1"/>
</dbReference>
<dbReference type="InterPro" id="IPR010368">
    <property type="entry name" value="Com_YlbF"/>
</dbReference>
<gene>
    <name evidence="1" type="ORF">ACFO8Q_06675</name>
</gene>
<keyword evidence="2" id="KW-1185">Reference proteome</keyword>
<organism evidence="1 2">
    <name type="scientific">Effusibacillus consociatus</name>
    <dbReference type="NCBI Taxonomy" id="1117041"/>
    <lineage>
        <taxon>Bacteria</taxon>
        <taxon>Bacillati</taxon>
        <taxon>Bacillota</taxon>
        <taxon>Bacilli</taxon>
        <taxon>Bacillales</taxon>
        <taxon>Alicyclobacillaceae</taxon>
        <taxon>Effusibacillus</taxon>
    </lineage>
</organism>
<dbReference type="EMBL" id="JBHSHC010000044">
    <property type="protein sequence ID" value="MFC4767050.1"/>
    <property type="molecule type" value="Genomic_DNA"/>
</dbReference>
<name>A0ABV9PZ35_9BACL</name>
<reference evidence="2" key="1">
    <citation type="journal article" date="2019" name="Int. J. Syst. Evol. Microbiol.">
        <title>The Global Catalogue of Microorganisms (GCM) 10K type strain sequencing project: providing services to taxonomists for standard genome sequencing and annotation.</title>
        <authorList>
            <consortium name="The Broad Institute Genomics Platform"/>
            <consortium name="The Broad Institute Genome Sequencing Center for Infectious Disease"/>
            <person name="Wu L."/>
            <person name="Ma J."/>
        </authorList>
    </citation>
    <scope>NUCLEOTIDE SEQUENCE [LARGE SCALE GENOMIC DNA]</scope>
    <source>
        <strain evidence="2">WYCCWR 12678</strain>
    </source>
</reference>
<proteinExistence type="predicted"/>
<sequence>MKDLAYMESVDSRTRILRKAEELVNLIQATEEFNRFRQAEDKINRHPDAQALMFVAKAKRNAYSQTSLRYGYDHPAAIKAKQEYDKVLEQIAEIPLMEQFQSCQEELNELLQGITRTIINTLAPDVPAEIYEEKSGGCGSRGCGGGCRSH</sequence>
<comment type="caution">
    <text evidence="1">The sequence shown here is derived from an EMBL/GenBank/DDBJ whole genome shotgun (WGS) entry which is preliminary data.</text>
</comment>
<dbReference type="RefSeq" id="WP_380024935.1">
    <property type="nucleotide sequence ID" value="NZ_JBHSHC010000044.1"/>
</dbReference>
<dbReference type="InterPro" id="IPR023378">
    <property type="entry name" value="YheA/YmcA-like_dom_sf"/>
</dbReference>
<evidence type="ECO:0000313" key="1">
    <source>
        <dbReference type="EMBL" id="MFC4767050.1"/>
    </source>
</evidence>
<dbReference type="InterPro" id="IPR052767">
    <property type="entry name" value="Bact_com_dev_regulator"/>
</dbReference>
<dbReference type="Proteomes" id="UP001596002">
    <property type="component" value="Unassembled WGS sequence"/>
</dbReference>
<protein>
    <submittedName>
        <fullName evidence="1">YlbF family regulator</fullName>
    </submittedName>
</protein>